<feature type="domain" description="GST N-terminal" evidence="1">
    <location>
        <begin position="1"/>
        <end position="77"/>
    </location>
</feature>
<dbReference type="PROSITE" id="PS50404">
    <property type="entry name" value="GST_NTER"/>
    <property type="match status" value="1"/>
</dbReference>
<proteinExistence type="predicted"/>
<dbReference type="SUPFAM" id="SSF47616">
    <property type="entry name" value="GST C-terminal domain-like"/>
    <property type="match status" value="1"/>
</dbReference>
<dbReference type="InterPro" id="IPR036282">
    <property type="entry name" value="Glutathione-S-Trfase_C_sf"/>
</dbReference>
<protein>
    <submittedName>
        <fullName evidence="2">Glutathione S-transferase family protein</fullName>
    </submittedName>
</protein>
<dbReference type="InterPro" id="IPR036249">
    <property type="entry name" value="Thioredoxin-like_sf"/>
</dbReference>
<sequence>MQLVGSIPSPYVRRTRMLLEGRDYTFTALDIYSPEGRVALEKFTPAMKIPVLVDGEQTLFDSRVIYRYLTDKLALPALSWEQENTMTLIDAANDAFVIKMMVMRSGIETTDETLVTRLQDERLQQVLPLLETAVQEGQFAQWDYLAICLYCLLDWCDFRNLFVLADYPALQAFRDQHQSREIAVATDPRQA</sequence>
<dbReference type="GO" id="GO:0016740">
    <property type="term" value="F:transferase activity"/>
    <property type="evidence" value="ECO:0007669"/>
    <property type="project" value="UniProtKB-KW"/>
</dbReference>
<evidence type="ECO:0000313" key="3">
    <source>
        <dbReference type="Proteomes" id="UP000282818"/>
    </source>
</evidence>
<organism evidence="2 3">
    <name type="scientific">Neptunomonas marina</name>
    <dbReference type="NCBI Taxonomy" id="1815562"/>
    <lineage>
        <taxon>Bacteria</taxon>
        <taxon>Pseudomonadati</taxon>
        <taxon>Pseudomonadota</taxon>
        <taxon>Gammaproteobacteria</taxon>
        <taxon>Oceanospirillales</taxon>
        <taxon>Oceanospirillaceae</taxon>
        <taxon>Neptunomonas</taxon>
    </lineage>
</organism>
<gene>
    <name evidence="2" type="ORF">EOE65_13130</name>
</gene>
<reference evidence="2 3" key="1">
    <citation type="submission" date="2019-01" db="EMBL/GenBank/DDBJ databases">
        <authorList>
            <person name="Chen W.-M."/>
        </authorList>
    </citation>
    <scope>NUCLEOTIDE SEQUENCE [LARGE SCALE GENOMIC DNA]</scope>
    <source>
        <strain evidence="2 3">HPM-16</strain>
    </source>
</reference>
<dbReference type="Pfam" id="PF13417">
    <property type="entry name" value="GST_N_3"/>
    <property type="match status" value="1"/>
</dbReference>
<dbReference type="InterPro" id="IPR004045">
    <property type="entry name" value="Glutathione_S-Trfase_N"/>
</dbReference>
<name>A0A437Q657_9GAMM</name>
<accession>A0A437Q657</accession>
<evidence type="ECO:0000313" key="2">
    <source>
        <dbReference type="EMBL" id="RVU29998.1"/>
    </source>
</evidence>
<dbReference type="Gene3D" id="3.40.30.10">
    <property type="entry name" value="Glutaredoxin"/>
    <property type="match status" value="1"/>
</dbReference>
<dbReference type="SUPFAM" id="SSF52833">
    <property type="entry name" value="Thioredoxin-like"/>
    <property type="match status" value="1"/>
</dbReference>
<evidence type="ECO:0000259" key="1">
    <source>
        <dbReference type="PROSITE" id="PS50404"/>
    </source>
</evidence>
<keyword evidence="3" id="KW-1185">Reference proteome</keyword>
<dbReference type="RefSeq" id="WP_127694783.1">
    <property type="nucleotide sequence ID" value="NZ_SACQ01000006.1"/>
</dbReference>
<dbReference type="CDD" id="cd00570">
    <property type="entry name" value="GST_N_family"/>
    <property type="match status" value="1"/>
</dbReference>
<dbReference type="Proteomes" id="UP000282818">
    <property type="component" value="Unassembled WGS sequence"/>
</dbReference>
<dbReference type="Gene3D" id="1.20.1050.10">
    <property type="match status" value="1"/>
</dbReference>
<dbReference type="AlphaFoldDB" id="A0A437Q657"/>
<dbReference type="EMBL" id="SACQ01000006">
    <property type="protein sequence ID" value="RVU29998.1"/>
    <property type="molecule type" value="Genomic_DNA"/>
</dbReference>
<keyword evidence="2" id="KW-0808">Transferase</keyword>
<comment type="caution">
    <text evidence="2">The sequence shown here is derived from an EMBL/GenBank/DDBJ whole genome shotgun (WGS) entry which is preliminary data.</text>
</comment>